<dbReference type="GO" id="GO:0008444">
    <property type="term" value="F:CDP-diacylglycerol-glycerol-3-phosphate 3-phosphatidyltransferase activity"/>
    <property type="evidence" value="ECO:0007669"/>
    <property type="project" value="UniProtKB-EC"/>
</dbReference>
<keyword evidence="3 10" id="KW-0444">Lipid biosynthesis</keyword>
<evidence type="ECO:0000313" key="13">
    <source>
        <dbReference type="EMBL" id="SPO21758.1"/>
    </source>
</evidence>
<dbReference type="CDD" id="cd09137">
    <property type="entry name" value="PLDc_PGS1_euk_2"/>
    <property type="match status" value="1"/>
</dbReference>
<keyword evidence="10" id="KW-0067">ATP-binding</keyword>
<evidence type="ECO:0000256" key="9">
    <source>
        <dbReference type="ARBA" id="ARBA00048586"/>
    </source>
</evidence>
<dbReference type="EC" id="2.7.8.5" evidence="10"/>
<dbReference type="GO" id="GO:0005739">
    <property type="term" value="C:mitochondrion"/>
    <property type="evidence" value="ECO:0007669"/>
    <property type="project" value="UniProtKB-SubCell"/>
</dbReference>
<evidence type="ECO:0000313" key="14">
    <source>
        <dbReference type="Proteomes" id="UP000324022"/>
    </source>
</evidence>
<dbReference type="SMART" id="SM00155">
    <property type="entry name" value="PLDc"/>
    <property type="match status" value="2"/>
</dbReference>
<dbReference type="InterPro" id="IPR001736">
    <property type="entry name" value="PLipase_D/transphosphatidylase"/>
</dbReference>
<organism evidence="13 14">
    <name type="scientific">Ustilago trichophora</name>
    <dbReference type="NCBI Taxonomy" id="86804"/>
    <lineage>
        <taxon>Eukaryota</taxon>
        <taxon>Fungi</taxon>
        <taxon>Dikarya</taxon>
        <taxon>Basidiomycota</taxon>
        <taxon>Ustilaginomycotina</taxon>
        <taxon>Ustilaginomycetes</taxon>
        <taxon>Ustilaginales</taxon>
        <taxon>Ustilaginaceae</taxon>
        <taxon>Ustilago</taxon>
    </lineage>
</organism>
<keyword evidence="8 10" id="KW-1208">Phospholipid metabolism</keyword>
<evidence type="ECO:0000256" key="3">
    <source>
        <dbReference type="ARBA" id="ARBA00022516"/>
    </source>
</evidence>
<dbReference type="Proteomes" id="UP000324022">
    <property type="component" value="Unassembled WGS sequence"/>
</dbReference>
<feature type="compositionally biased region" description="Polar residues" evidence="11">
    <location>
        <begin position="47"/>
        <end position="69"/>
    </location>
</feature>
<evidence type="ECO:0000256" key="2">
    <source>
        <dbReference type="ARBA" id="ARBA00010682"/>
    </source>
</evidence>
<comment type="similarity">
    <text evidence="2 10">Belongs to the CDP-alcohol phosphatidyltransferase class-II family.</text>
</comment>
<name>A0A5C3DU59_9BASI</name>
<dbReference type="SUPFAM" id="SSF56024">
    <property type="entry name" value="Phospholipase D/nuclease"/>
    <property type="match status" value="1"/>
</dbReference>
<proteinExistence type="inferred from homology"/>
<evidence type="ECO:0000256" key="10">
    <source>
        <dbReference type="RuleBase" id="RU365024"/>
    </source>
</evidence>
<feature type="domain" description="PLD phosphodiesterase" evidence="12">
    <location>
        <begin position="201"/>
        <end position="227"/>
    </location>
</feature>
<keyword evidence="10" id="KW-0547">Nucleotide-binding</keyword>
<evidence type="ECO:0000256" key="8">
    <source>
        <dbReference type="ARBA" id="ARBA00023264"/>
    </source>
</evidence>
<protein>
    <recommendedName>
        <fullName evidence="10">CDP-diacylglycerol--glycerol-3-phosphate 3-phosphatidyltransferase</fullName>
        <ecNumber evidence="10">2.7.8.5</ecNumber>
    </recommendedName>
</protein>
<keyword evidence="14" id="KW-1185">Reference proteome</keyword>
<evidence type="ECO:0000256" key="5">
    <source>
        <dbReference type="ARBA" id="ARBA00022737"/>
    </source>
</evidence>
<dbReference type="PIRSF" id="PIRSF000850">
    <property type="entry name" value="Phospholipase_D_PSS"/>
    <property type="match status" value="1"/>
</dbReference>
<dbReference type="InterPro" id="IPR016270">
    <property type="entry name" value="PGS1"/>
</dbReference>
<dbReference type="GO" id="GO:0005524">
    <property type="term" value="F:ATP binding"/>
    <property type="evidence" value="ECO:0007669"/>
    <property type="project" value="UniProtKB-KW"/>
</dbReference>
<keyword evidence="4 10" id="KW-0808">Transferase</keyword>
<comment type="pathway">
    <text evidence="1 10">Phospholipid metabolism; phosphatidylglycerol biosynthesis; phosphatidylglycerol from CDP-diacylglycerol: step 1/2.</text>
</comment>
<comment type="function">
    <text evidence="10">Functions in the biosynthesis of the anionic phospholipids phosphatidylglycerol and cardiolipin.</text>
</comment>
<feature type="domain" description="PLD phosphodiesterase" evidence="12">
    <location>
        <begin position="476"/>
        <end position="518"/>
    </location>
</feature>
<sequence>MSLLRGGRGTGPVRFRVAQRGEQVCLPSAPRTPRLIVPSSRARPLHTSISRRTPQADISRSQQDPHSLTRQLADELGLPLFPASGDQLHLLQDPSHFYQTLKDKIGQAKDRIFLASLYIGKEEMELIEHLESALQRNPSLQLTILVDALRGTRESAPTPSCASLVSKLHARFPDRVNIRLYHTPNLKGWLKKLVGKRFNEGWGLQHMKIYGFDNDVVLSGANLSRDYFTNRRDRYLLVEEHADVADYLHSLVHAVSQFSFKLESTPGRTDCDVEAATTPDWKLVWDGGKDLPAPLVAQTGFHPYAESGWTTAATKSLEDFTHQWHTKAPLPAAQTSTIENTADTLLLPLLQMGPLKIRQETRAIPKILSLGLEAPVVQGRPSTLALTSGYFSLYRPYKALLLQAKAARSAIVKIICAAPEANGFFQSKGVSGWIPEAYTWYEYQFWSALRRSKRLLRQDGRQAEEGGVEIREWNKDGWTYHAKGIWYSPPAASSPSSSGELAAPTMVHVGSSNYGSRSADLDLECTFLISTSSKGLSNRFKEEFETLERDAKDVVDAELFERPDRKVRRRVRIASWILKGML</sequence>
<evidence type="ECO:0000256" key="11">
    <source>
        <dbReference type="SAM" id="MobiDB-lite"/>
    </source>
</evidence>
<dbReference type="GO" id="GO:0032049">
    <property type="term" value="P:cardiolipin biosynthetic process"/>
    <property type="evidence" value="ECO:0007669"/>
    <property type="project" value="InterPro"/>
</dbReference>
<dbReference type="AlphaFoldDB" id="A0A5C3DU59"/>
<comment type="catalytic activity">
    <reaction evidence="9 10">
        <text>a CDP-1,2-diacyl-sn-glycerol + sn-glycerol 3-phosphate = a 1,2-diacyl-sn-glycero-3-phospho-(1'-sn-glycero-3'-phosphate) + CMP + H(+)</text>
        <dbReference type="Rhea" id="RHEA:12593"/>
        <dbReference type="ChEBI" id="CHEBI:15378"/>
        <dbReference type="ChEBI" id="CHEBI:57597"/>
        <dbReference type="ChEBI" id="CHEBI:58332"/>
        <dbReference type="ChEBI" id="CHEBI:60110"/>
        <dbReference type="ChEBI" id="CHEBI:60377"/>
        <dbReference type="EC" id="2.7.8.5"/>
    </reaction>
</comment>
<evidence type="ECO:0000256" key="4">
    <source>
        <dbReference type="ARBA" id="ARBA00022679"/>
    </source>
</evidence>
<feature type="region of interest" description="Disordered" evidence="11">
    <location>
        <begin position="30"/>
        <end position="69"/>
    </location>
</feature>
<gene>
    <name evidence="13" type="ORF">UTRI_01246_B</name>
</gene>
<dbReference type="PANTHER" id="PTHR12586:SF1">
    <property type="entry name" value="CDP-DIACYLGLYCEROL--GLYCEROL-3-PHOSPHATE 3-PHOSPHATIDYLTRANSFERASE, MITOCHONDRIAL"/>
    <property type="match status" value="1"/>
</dbReference>
<keyword evidence="5" id="KW-0677">Repeat</keyword>
<dbReference type="EMBL" id="OOIN01000003">
    <property type="protein sequence ID" value="SPO21758.1"/>
    <property type="molecule type" value="Genomic_DNA"/>
</dbReference>
<dbReference type="OrthoDB" id="10250191at2759"/>
<keyword evidence="10" id="KW-0496">Mitochondrion</keyword>
<dbReference type="UniPathway" id="UPA00084">
    <property type="reaction ID" value="UER00503"/>
</dbReference>
<accession>A0A5C3DU59</accession>
<evidence type="ECO:0000256" key="6">
    <source>
        <dbReference type="ARBA" id="ARBA00023098"/>
    </source>
</evidence>
<keyword evidence="6 10" id="KW-0443">Lipid metabolism</keyword>
<evidence type="ECO:0000256" key="1">
    <source>
        <dbReference type="ARBA" id="ARBA00005042"/>
    </source>
</evidence>
<dbReference type="PANTHER" id="PTHR12586">
    <property type="entry name" value="CDP-DIACYLGLYCEROL--SERINE O-PHOSPHATIDYLTRANSFERASE"/>
    <property type="match status" value="1"/>
</dbReference>
<comment type="subcellular location">
    <subcellularLocation>
        <location evidence="10">Mitochondrion</location>
    </subcellularLocation>
</comment>
<reference evidence="13 14" key="1">
    <citation type="submission" date="2018-03" db="EMBL/GenBank/DDBJ databases">
        <authorList>
            <person name="Guldener U."/>
        </authorList>
    </citation>
    <scope>NUCLEOTIDE SEQUENCE [LARGE SCALE GENOMIC DNA]</scope>
    <source>
        <strain evidence="13 14">NBRC100155</strain>
    </source>
</reference>
<evidence type="ECO:0000256" key="7">
    <source>
        <dbReference type="ARBA" id="ARBA00023209"/>
    </source>
</evidence>
<dbReference type="Gene3D" id="3.30.870.10">
    <property type="entry name" value="Endonuclease Chain A"/>
    <property type="match status" value="2"/>
</dbReference>
<evidence type="ECO:0000259" key="12">
    <source>
        <dbReference type="SMART" id="SM00155"/>
    </source>
</evidence>
<keyword evidence="7 10" id="KW-0594">Phospholipid biosynthesis</keyword>
<dbReference type="CDD" id="cd09135">
    <property type="entry name" value="PLDc_PGS1_euk_1"/>
    <property type="match status" value="1"/>
</dbReference>